<feature type="compositionally biased region" description="Low complexity" evidence="1">
    <location>
        <begin position="247"/>
        <end position="256"/>
    </location>
</feature>
<evidence type="ECO:0000256" key="1">
    <source>
        <dbReference type="SAM" id="MobiDB-lite"/>
    </source>
</evidence>
<evidence type="ECO:0000313" key="2">
    <source>
        <dbReference type="EMBL" id="CEK64808.1"/>
    </source>
</evidence>
<feature type="non-terminal residue" evidence="2">
    <location>
        <position position="1"/>
    </location>
</feature>
<gene>
    <name evidence="2" type="primary">ORF53001</name>
</gene>
<name>A0A0B6Z8E4_9EUPU</name>
<feature type="region of interest" description="Disordered" evidence="1">
    <location>
        <begin position="246"/>
        <end position="266"/>
    </location>
</feature>
<dbReference type="EMBL" id="HACG01017943">
    <property type="protein sequence ID" value="CEK64808.1"/>
    <property type="molecule type" value="Transcribed_RNA"/>
</dbReference>
<dbReference type="AlphaFoldDB" id="A0A0B6Z8E4"/>
<proteinExistence type="predicted"/>
<sequence>YNSPTAPPPEQVITTHNFTTMWTKKAIPNYCADLPVNKFHPQRQSDFDSTENLLEKSEKVALSQNLLDQIHFSLSPTAGTIQKLIPAAHENNDTQYSDPDTTNLSPLSNAVVSEIALDLSHESSYATPPVVNFVMNAVSPAKESSYFKKNFLNNFQNEFSESTDNYWKRKSSAAVELENERDKPEHNHQECEGDQLPKKSIREYVLDFEEKYRAQSQKILEVRRREPSVMIRQRLETLRESALNGWRSSSHSSSRQSSEEREFLRSKSPPATHCIFNKLPFTVKNDDQNYTSITSLCAKLFDTRDCLSKSVENLSKSPESVYLSRSRDSLSSISDIHGKRHSTPIYVLKSNSPEHEKNANRFHYKTSETNMTLSGNQFVHRVQTGFDQSRSVSEMPSFMAAEDASIQKSKSMLHLDGIDTDVDNLVVMKGWVRALISKFQDK</sequence>
<organism evidence="2">
    <name type="scientific">Arion vulgaris</name>
    <dbReference type="NCBI Taxonomy" id="1028688"/>
    <lineage>
        <taxon>Eukaryota</taxon>
        <taxon>Metazoa</taxon>
        <taxon>Spiralia</taxon>
        <taxon>Lophotrochozoa</taxon>
        <taxon>Mollusca</taxon>
        <taxon>Gastropoda</taxon>
        <taxon>Heterobranchia</taxon>
        <taxon>Euthyneura</taxon>
        <taxon>Panpulmonata</taxon>
        <taxon>Eupulmonata</taxon>
        <taxon>Stylommatophora</taxon>
        <taxon>Helicina</taxon>
        <taxon>Arionoidea</taxon>
        <taxon>Arionidae</taxon>
        <taxon>Arion</taxon>
    </lineage>
</organism>
<accession>A0A0B6Z8E4</accession>
<reference evidence="2" key="1">
    <citation type="submission" date="2014-12" db="EMBL/GenBank/DDBJ databases">
        <title>Insight into the proteome of Arion vulgaris.</title>
        <authorList>
            <person name="Aradska J."/>
            <person name="Bulat T."/>
            <person name="Smidak R."/>
            <person name="Sarate P."/>
            <person name="Gangsoo J."/>
            <person name="Sialana F."/>
            <person name="Bilban M."/>
            <person name="Lubec G."/>
        </authorList>
    </citation>
    <scope>NUCLEOTIDE SEQUENCE</scope>
    <source>
        <tissue evidence="2">Skin</tissue>
    </source>
</reference>
<protein>
    <submittedName>
        <fullName evidence="2">Uncharacterized protein</fullName>
    </submittedName>
</protein>